<organism evidence="4 5">
    <name type="scientific">Salimicrobium halophilum</name>
    <dbReference type="NCBI Taxonomy" id="86666"/>
    <lineage>
        <taxon>Bacteria</taxon>
        <taxon>Bacillati</taxon>
        <taxon>Bacillota</taxon>
        <taxon>Bacilli</taxon>
        <taxon>Bacillales</taxon>
        <taxon>Bacillaceae</taxon>
        <taxon>Salimicrobium</taxon>
    </lineage>
</organism>
<feature type="compositionally biased region" description="Low complexity" evidence="2">
    <location>
        <begin position="31"/>
        <end position="50"/>
    </location>
</feature>
<dbReference type="Pfam" id="PF11611">
    <property type="entry name" value="DUF4352"/>
    <property type="match status" value="1"/>
</dbReference>
<gene>
    <name evidence="4" type="ORF">SAMN04490247_0654</name>
</gene>
<accession>A0A1G8QWY9</accession>
<protein>
    <recommendedName>
        <fullName evidence="3">DUF4352 domain-containing protein</fullName>
    </recommendedName>
</protein>
<sequence length="196" mass="20429">MKKFFKFGCLGIIGIIILGIVIAALGGGDDSTSTDNSNSGGSGSSDSGSTSEKEEQTYAIGDTVDVGDMTYTINGKSTAQQVGPSTLPEEANGMYVVLDVTVKNNGNEAVTVDGSYFKLKQGETTFEADSGASMSANQGEDGTIQNSFFMEQLNPSSEMSGKVVFDVAPEIAEADNLKVQAQEGMFGSVSKTIQLQ</sequence>
<feature type="domain" description="DUF4352" evidence="3">
    <location>
        <begin position="58"/>
        <end position="186"/>
    </location>
</feature>
<feature type="region of interest" description="Disordered" evidence="2">
    <location>
        <begin position="31"/>
        <end position="61"/>
    </location>
</feature>
<evidence type="ECO:0000313" key="4">
    <source>
        <dbReference type="EMBL" id="SDJ08690.1"/>
    </source>
</evidence>
<evidence type="ECO:0000259" key="3">
    <source>
        <dbReference type="Pfam" id="PF11611"/>
    </source>
</evidence>
<proteinExistence type="predicted"/>
<dbReference type="Proteomes" id="UP000199225">
    <property type="component" value="Unassembled WGS sequence"/>
</dbReference>
<dbReference type="AlphaFoldDB" id="A0A1G8QWY9"/>
<evidence type="ECO:0000256" key="2">
    <source>
        <dbReference type="SAM" id="MobiDB-lite"/>
    </source>
</evidence>
<evidence type="ECO:0000256" key="1">
    <source>
        <dbReference type="ARBA" id="ARBA00022729"/>
    </source>
</evidence>
<dbReference type="OrthoDB" id="2389763at2"/>
<dbReference type="EMBL" id="FNEV01000002">
    <property type="protein sequence ID" value="SDJ08690.1"/>
    <property type="molecule type" value="Genomic_DNA"/>
</dbReference>
<dbReference type="RefSeq" id="WP_093192054.1">
    <property type="nucleotide sequence ID" value="NZ_FNEV01000002.1"/>
</dbReference>
<dbReference type="Gene3D" id="2.60.40.1240">
    <property type="match status" value="1"/>
</dbReference>
<dbReference type="STRING" id="86666.SAMN04490247_0654"/>
<name>A0A1G8QWY9_9BACI</name>
<reference evidence="5" key="1">
    <citation type="submission" date="2016-10" db="EMBL/GenBank/DDBJ databases">
        <authorList>
            <person name="Varghese N."/>
            <person name="Submissions S."/>
        </authorList>
    </citation>
    <scope>NUCLEOTIDE SEQUENCE [LARGE SCALE GENOMIC DNA]</scope>
    <source>
        <strain evidence="5">DSM 4771</strain>
    </source>
</reference>
<dbReference type="InterPro" id="IPR029050">
    <property type="entry name" value="Immunoprotect_excell_Ig-like"/>
</dbReference>
<evidence type="ECO:0000313" key="5">
    <source>
        <dbReference type="Proteomes" id="UP000199225"/>
    </source>
</evidence>
<keyword evidence="5" id="KW-1185">Reference proteome</keyword>
<keyword evidence="1" id="KW-0732">Signal</keyword>
<dbReference type="InterPro" id="IPR029051">
    <property type="entry name" value="DUF4352"/>
</dbReference>